<accession>A0A6H2HD57</accession>
<reference evidence="2 3" key="1">
    <citation type="submission" date="2020-04" db="EMBL/GenBank/DDBJ databases">
        <title>Complete genome of a Psychrophilic, Marine, Gas Vacuolate Bacterium Polaromonas vacuolata KCTC 22033T.</title>
        <authorList>
            <person name="Hwang K."/>
            <person name="Kim K.M."/>
        </authorList>
    </citation>
    <scope>NUCLEOTIDE SEQUENCE [LARGE SCALE GENOMIC DNA]</scope>
    <source>
        <strain evidence="2 3">KCTC 22033</strain>
    </source>
</reference>
<name>A0A6H2HD57_9BURK</name>
<protein>
    <recommendedName>
        <fullName evidence="1">DUF6036 domain-containing protein</fullName>
    </recommendedName>
</protein>
<proteinExistence type="predicted"/>
<dbReference type="Pfam" id="PF19502">
    <property type="entry name" value="DUF6036"/>
    <property type="match status" value="1"/>
</dbReference>
<dbReference type="AlphaFoldDB" id="A0A6H2HD57"/>
<evidence type="ECO:0000313" key="2">
    <source>
        <dbReference type="EMBL" id="QJC57770.1"/>
    </source>
</evidence>
<keyword evidence="3" id="KW-1185">Reference proteome</keyword>
<dbReference type="InterPro" id="IPR045792">
    <property type="entry name" value="DUF6036"/>
</dbReference>
<dbReference type="KEGG" id="pvac:HC248_03101"/>
<evidence type="ECO:0000259" key="1">
    <source>
        <dbReference type="Pfam" id="PF19502"/>
    </source>
</evidence>
<dbReference type="EMBL" id="CP051461">
    <property type="protein sequence ID" value="QJC57770.1"/>
    <property type="molecule type" value="Genomic_DNA"/>
</dbReference>
<sequence length="187" mass="21350">MEREQLEHLIRAAAEVTQEYELIVIGSQSLLGSVPHPPAALKMSMEADMYPLHAPEKFDLIDGALGEGSYFHDTHRYYAQGVGPETATLPEGWQTRLHRVQTQATDLKIGYCLDVTDLFLSKAFANREKDREFNMALLRYGYVTLAQTIDKVALMPVSEDKKRDLRARIRRWAKMLQDRGFKLPDTP</sequence>
<gene>
    <name evidence="2" type="ORF">HC248_03101</name>
</gene>
<evidence type="ECO:0000313" key="3">
    <source>
        <dbReference type="Proteomes" id="UP000502041"/>
    </source>
</evidence>
<organism evidence="2 3">
    <name type="scientific">Polaromonas vacuolata</name>
    <dbReference type="NCBI Taxonomy" id="37448"/>
    <lineage>
        <taxon>Bacteria</taxon>
        <taxon>Pseudomonadati</taxon>
        <taxon>Pseudomonadota</taxon>
        <taxon>Betaproteobacteria</taxon>
        <taxon>Burkholderiales</taxon>
        <taxon>Comamonadaceae</taxon>
        <taxon>Polaromonas</taxon>
    </lineage>
</organism>
<dbReference type="RefSeq" id="WP_168923237.1">
    <property type="nucleotide sequence ID" value="NZ_CP051461.1"/>
</dbReference>
<dbReference type="Proteomes" id="UP000502041">
    <property type="component" value="Chromosome"/>
</dbReference>
<feature type="domain" description="DUF6036" evidence="1">
    <location>
        <begin position="8"/>
        <end position="132"/>
    </location>
</feature>